<accession>A0A0L0NQZ9</accession>
<dbReference type="Proteomes" id="UP000037122">
    <property type="component" value="Unassembled WGS sequence"/>
</dbReference>
<reference evidence="2" key="1">
    <citation type="journal article" date="2015" name="BMC Genomics">
        <title>Draft genome of a commonly misdiagnosed multidrug resistant pathogen Candida auris.</title>
        <authorList>
            <person name="Chatterjee S."/>
            <person name="Alampalli S.V."/>
            <person name="Nageshan R.K."/>
            <person name="Chettiar S.T."/>
            <person name="Joshi S."/>
            <person name="Tatu U.S."/>
        </authorList>
    </citation>
    <scope>NUCLEOTIDE SEQUENCE [LARGE SCALE GENOMIC DNA]</scope>
    <source>
        <strain evidence="2">6684</strain>
    </source>
</reference>
<evidence type="ECO:0000313" key="2">
    <source>
        <dbReference type="Proteomes" id="UP000037122"/>
    </source>
</evidence>
<organism evidence="1 2">
    <name type="scientific">Candidozyma auris</name>
    <name type="common">Yeast</name>
    <name type="synonym">Candida auris</name>
    <dbReference type="NCBI Taxonomy" id="498019"/>
    <lineage>
        <taxon>Eukaryota</taxon>
        <taxon>Fungi</taxon>
        <taxon>Dikarya</taxon>
        <taxon>Ascomycota</taxon>
        <taxon>Saccharomycotina</taxon>
        <taxon>Pichiomycetes</taxon>
        <taxon>Metschnikowiaceae</taxon>
        <taxon>Candidozyma</taxon>
    </lineage>
</organism>
<name>A0A0L0NQZ9_CANAR</name>
<evidence type="ECO:0000313" key="1">
    <source>
        <dbReference type="EMBL" id="KND96483.1"/>
    </source>
</evidence>
<dbReference type="AlphaFoldDB" id="A0A0L0NQZ9"/>
<gene>
    <name evidence="1" type="ORF">QG37_07220</name>
</gene>
<proteinExistence type="predicted"/>
<dbReference type="VEuPathDB" id="FungiDB:QG37_07220"/>
<comment type="caution">
    <text evidence="1">The sequence shown here is derived from an EMBL/GenBank/DDBJ whole genome shotgun (WGS) entry which is preliminary data.</text>
</comment>
<dbReference type="EMBL" id="LGST01000055">
    <property type="protein sequence ID" value="KND96483.1"/>
    <property type="molecule type" value="Genomic_DNA"/>
</dbReference>
<protein>
    <submittedName>
        <fullName evidence="1">Uncharacterized protein</fullName>
    </submittedName>
</protein>
<sequence>MTWRSLRLKKKKIILFDYDAVKRSVGDSLDGPGRGFICSTRENLERRQSPSCNLKRQRCLGQKMAVVIPAFFEHKRVCLVFFFACRLWLNRCLCVGLGELVANYIVCDGCKIADSIDTSLEMLNWRRLFLFLKFDVAEVLDLRWSVTI</sequence>